<dbReference type="CTD" id="114770"/>
<feature type="signal peptide" evidence="2">
    <location>
        <begin position="1"/>
        <end position="20"/>
    </location>
</feature>
<evidence type="ECO:0000256" key="2">
    <source>
        <dbReference type="SAM" id="SignalP"/>
    </source>
</evidence>
<dbReference type="PANTHER" id="PTHR11022">
    <property type="entry name" value="PEPTIDOGLYCAN RECOGNITION PROTEIN"/>
    <property type="match status" value="1"/>
</dbReference>
<dbReference type="SMART" id="SM00644">
    <property type="entry name" value="Ami_2"/>
    <property type="match status" value="1"/>
</dbReference>
<accession>A0A6J0TFP4</accession>
<dbReference type="GO" id="GO:0008745">
    <property type="term" value="F:N-acetylmuramoyl-L-alanine amidase activity"/>
    <property type="evidence" value="ECO:0007669"/>
    <property type="project" value="InterPro"/>
</dbReference>
<dbReference type="InterPro" id="IPR036505">
    <property type="entry name" value="Amidase/PGRP_sf"/>
</dbReference>
<evidence type="ECO:0000313" key="5">
    <source>
        <dbReference type="Proteomes" id="UP001652642"/>
    </source>
</evidence>
<feature type="chain" id="PRO_5045826637" evidence="2">
    <location>
        <begin position="21"/>
        <end position="502"/>
    </location>
</feature>
<name>A0A6J0TFP4_9SAUR</name>
<evidence type="ECO:0000313" key="6">
    <source>
        <dbReference type="RefSeq" id="XP_020647326.2"/>
    </source>
</evidence>
<dbReference type="InParanoid" id="A0A6J0TFP4"/>
<comment type="similarity">
    <text evidence="1">Belongs to the N-acetylmuramoyl-L-alanine amidase 2 family.</text>
</comment>
<protein>
    <submittedName>
        <fullName evidence="6">N-acetylmuramoyl-L-alanine amidase</fullName>
    </submittedName>
</protein>
<dbReference type="GeneID" id="110078000"/>
<dbReference type="RefSeq" id="XP_020647326.2">
    <property type="nucleotide sequence ID" value="XM_020791667.2"/>
</dbReference>
<dbReference type="GO" id="GO:0008270">
    <property type="term" value="F:zinc ion binding"/>
    <property type="evidence" value="ECO:0007669"/>
    <property type="project" value="InterPro"/>
</dbReference>
<keyword evidence="5" id="KW-1185">Reference proteome</keyword>
<dbReference type="InterPro" id="IPR002502">
    <property type="entry name" value="Amidase_domain"/>
</dbReference>
<dbReference type="PANTHER" id="PTHR11022:SF66">
    <property type="entry name" value="N-ACETYLMURAMOYL-L-ALANINE AMIDASE"/>
    <property type="match status" value="1"/>
</dbReference>
<dbReference type="SUPFAM" id="SSF55846">
    <property type="entry name" value="N-acetylmuramoyl-L-alanine amidase-like"/>
    <property type="match status" value="1"/>
</dbReference>
<evidence type="ECO:0000256" key="1">
    <source>
        <dbReference type="ARBA" id="ARBA00007553"/>
    </source>
</evidence>
<reference evidence="6" key="2">
    <citation type="submission" date="2025-08" db="UniProtKB">
        <authorList>
            <consortium name="RefSeq"/>
        </authorList>
    </citation>
    <scope>IDENTIFICATION</scope>
</reference>
<dbReference type="OrthoDB" id="10001926at2759"/>
<dbReference type="Pfam" id="PF01510">
    <property type="entry name" value="Amidase_2"/>
    <property type="match status" value="1"/>
</dbReference>
<reference evidence="5" key="1">
    <citation type="submission" date="2025-05" db="UniProtKB">
        <authorList>
            <consortium name="RefSeq"/>
        </authorList>
    </citation>
    <scope>NUCLEOTIDE SEQUENCE [LARGE SCALE GENOMIC DNA]</scope>
</reference>
<dbReference type="Gene3D" id="3.40.80.10">
    <property type="entry name" value="Peptidoglycan recognition protein-like"/>
    <property type="match status" value="1"/>
</dbReference>
<dbReference type="GO" id="GO:0002376">
    <property type="term" value="P:immune system process"/>
    <property type="evidence" value="ECO:0007669"/>
    <property type="project" value="UniProtKB-KW"/>
</dbReference>
<dbReference type="GO" id="GO:0009253">
    <property type="term" value="P:peptidoglycan catabolic process"/>
    <property type="evidence" value="ECO:0007669"/>
    <property type="project" value="InterPro"/>
</dbReference>
<feature type="domain" description="N-acetylmuramoyl-L-alanine amidase" evidence="3">
    <location>
        <begin position="335"/>
        <end position="475"/>
    </location>
</feature>
<dbReference type="InterPro" id="IPR015510">
    <property type="entry name" value="PGRP"/>
</dbReference>
<feature type="domain" description="Peptidoglycan recognition protein family" evidence="4">
    <location>
        <begin position="322"/>
        <end position="468"/>
    </location>
</feature>
<dbReference type="CDD" id="cd06583">
    <property type="entry name" value="PGRP"/>
    <property type="match status" value="1"/>
</dbReference>
<dbReference type="KEGG" id="pvt:110078000"/>
<evidence type="ECO:0000259" key="4">
    <source>
        <dbReference type="SMART" id="SM00701"/>
    </source>
</evidence>
<dbReference type="SMART" id="SM00701">
    <property type="entry name" value="PGRP"/>
    <property type="match status" value="1"/>
</dbReference>
<dbReference type="AlphaFoldDB" id="A0A6J0TFP4"/>
<dbReference type="InterPro" id="IPR006619">
    <property type="entry name" value="PGRP_domain_met/bac"/>
</dbReference>
<organism evidence="5 6">
    <name type="scientific">Pogona vitticeps</name>
    <name type="common">central bearded dragon</name>
    <dbReference type="NCBI Taxonomy" id="103695"/>
    <lineage>
        <taxon>Eukaryota</taxon>
        <taxon>Metazoa</taxon>
        <taxon>Chordata</taxon>
        <taxon>Craniata</taxon>
        <taxon>Vertebrata</taxon>
        <taxon>Euteleostomi</taxon>
        <taxon>Lepidosauria</taxon>
        <taxon>Squamata</taxon>
        <taxon>Bifurcata</taxon>
        <taxon>Unidentata</taxon>
        <taxon>Episquamata</taxon>
        <taxon>Toxicofera</taxon>
        <taxon>Iguania</taxon>
        <taxon>Acrodonta</taxon>
        <taxon>Agamidae</taxon>
        <taxon>Amphibolurinae</taxon>
        <taxon>Pogona</taxon>
    </lineage>
</organism>
<keyword evidence="2" id="KW-0732">Signal</keyword>
<sequence>MFLIGLGLLPALFCASVARAGNLTFHMDSVVGILEDLEFYLKDTPNVTVAELFQELAYCGSKKCQFFPSPMTLMPLDLPFLSQEQKTFLKGLRNQTVDGSLVEHGVVLAPDGTTISPRPLLVGIANGSKKKQERPWLAMALDTGPSNSSHLKPHLALDPLFATTIAMDLAMSFLLFHAKQSQVALGPNGCWDNLSAPHTFTLMGPPSHFTDAFINGAMDGLILGFYVAEKAGLPSNLSALLNDYYGEEGVEGENQLRSNFRRKNFAALVNEAKLREQVESSLQLLQQQNETASLFENMTSEEVSLLARQAAEEFMALYVECPAVIPRCMWGARPYKGTPTQLKLPLHFVYIHHTSTPSKPCRTFSACTADMRSMQRFHQDIRGWDDIGYSFVIGGDGYVYQGRGWHWVGAHTLGYNSKGYGISFIGDYMKALPGAYDLELMKNNFLRCAVRGSKLHANYTIHGHRQMVLTTSCPGDRLFEEIETWKDFRVRCFLNHGVRHCV</sequence>
<dbReference type="Proteomes" id="UP001652642">
    <property type="component" value="Chromosome 2"/>
</dbReference>
<evidence type="ECO:0000259" key="3">
    <source>
        <dbReference type="SMART" id="SM00644"/>
    </source>
</evidence>
<gene>
    <name evidence="6" type="primary">PGLYRP2</name>
</gene>
<proteinExistence type="inferred from homology"/>